<reference evidence="2 3" key="1">
    <citation type="submission" date="2015-07" db="EMBL/GenBank/DDBJ databases">
        <title>Emmonsia species relationships and genome sequence.</title>
        <authorList>
            <consortium name="The Broad Institute Genomics Platform"/>
            <person name="Cuomo C.A."/>
            <person name="Munoz J.F."/>
            <person name="Imamovic A."/>
            <person name="Priest M.E."/>
            <person name="Young S."/>
            <person name="Clay O.K."/>
            <person name="McEwen J.G."/>
        </authorList>
    </citation>
    <scope>NUCLEOTIDE SEQUENCE [LARGE SCALE GENOMIC DNA]</scope>
    <source>
        <strain evidence="2 3">UAMH 9510</strain>
    </source>
</reference>
<accession>A0A1J9PJA3</accession>
<dbReference type="OrthoDB" id="2906425at2759"/>
<dbReference type="InterPro" id="IPR002575">
    <property type="entry name" value="Aminoglycoside_PTrfase"/>
</dbReference>
<dbReference type="STRING" id="1447872.A0A1J9PJA3"/>
<gene>
    <name evidence="2" type="ORF">AJ78_03698</name>
</gene>
<dbReference type="Gene3D" id="3.90.1200.10">
    <property type="match status" value="1"/>
</dbReference>
<evidence type="ECO:0000313" key="2">
    <source>
        <dbReference type="EMBL" id="OJD16118.1"/>
    </source>
</evidence>
<protein>
    <recommendedName>
        <fullName evidence="1">Aminoglycoside phosphotransferase domain-containing protein</fullName>
    </recommendedName>
</protein>
<dbReference type="PANTHER" id="PTHR21310:SF58">
    <property type="entry name" value="AMINOGLYCOSIDE PHOSPHOTRANSFERASE DOMAIN-CONTAINING PROTEIN"/>
    <property type="match status" value="1"/>
</dbReference>
<dbReference type="PANTHER" id="PTHR21310">
    <property type="entry name" value="AMINOGLYCOSIDE PHOSPHOTRANSFERASE-RELATED-RELATED"/>
    <property type="match status" value="1"/>
</dbReference>
<dbReference type="CDD" id="cd05120">
    <property type="entry name" value="APH_ChoK_like"/>
    <property type="match status" value="1"/>
</dbReference>
<name>A0A1J9PJA3_9EURO</name>
<evidence type="ECO:0000259" key="1">
    <source>
        <dbReference type="Pfam" id="PF01636"/>
    </source>
</evidence>
<proteinExistence type="predicted"/>
<dbReference type="SUPFAM" id="SSF56112">
    <property type="entry name" value="Protein kinase-like (PK-like)"/>
    <property type="match status" value="1"/>
</dbReference>
<dbReference type="AlphaFoldDB" id="A0A1J9PJA3"/>
<dbReference type="InterPro" id="IPR011009">
    <property type="entry name" value="Kinase-like_dom_sf"/>
</dbReference>
<comment type="caution">
    <text evidence="2">The sequence shown here is derived from an EMBL/GenBank/DDBJ whole genome shotgun (WGS) entry which is preliminary data.</text>
</comment>
<evidence type="ECO:0000313" key="3">
    <source>
        <dbReference type="Proteomes" id="UP000182235"/>
    </source>
</evidence>
<dbReference type="Proteomes" id="UP000182235">
    <property type="component" value="Unassembled WGS sequence"/>
</dbReference>
<sequence>MRFACRRGRRESLFRTNVEYSDKCSADVYVIIYVNNRYLTLYTNGNPPPSVEQTPSRFTRRLMIIDNRLDDGLQLFAIQKEKMPILEDFMTHAHIPSFRTILHFHSKQSERRAGFICLSHFEGSQLFPFRINTILSTGASVSVPYHSSVSAYLSRGNSDLKSIILHTRFRIARSIFGSLGPTVVRIGRKHVIKGPCQLPELEALLYISEHTTIPVPRVQCTYNGPGGIYIMMDHIQGTDLETLWMRGLKPKEKETILNDIATILTQLRTLHPPKEGVVASAQGGAILDYRIGSQLVGPFQSHSSFHSFLRGGVPLENTAQVFGQDIASCHSNNYRTFFSHSDLAPRNIIIRNGRIVGVVDWALAGWYPEYWDLTKAYYTSFKVPDWPESIKLKLPSYADELMAERLLWRLYDEPGNVSRN</sequence>
<organism evidence="2 3">
    <name type="scientific">Emergomyces pasteurianus Ep9510</name>
    <dbReference type="NCBI Taxonomy" id="1447872"/>
    <lineage>
        <taxon>Eukaryota</taxon>
        <taxon>Fungi</taxon>
        <taxon>Dikarya</taxon>
        <taxon>Ascomycota</taxon>
        <taxon>Pezizomycotina</taxon>
        <taxon>Eurotiomycetes</taxon>
        <taxon>Eurotiomycetidae</taxon>
        <taxon>Onygenales</taxon>
        <taxon>Ajellomycetaceae</taxon>
        <taxon>Emergomyces</taxon>
    </lineage>
</organism>
<feature type="domain" description="Aminoglycoside phosphotransferase" evidence="1">
    <location>
        <begin position="198"/>
        <end position="388"/>
    </location>
</feature>
<dbReference type="VEuPathDB" id="FungiDB:AJ78_03698"/>
<dbReference type="EMBL" id="LGRN01000122">
    <property type="protein sequence ID" value="OJD16118.1"/>
    <property type="molecule type" value="Genomic_DNA"/>
</dbReference>
<keyword evidence="3" id="KW-1185">Reference proteome</keyword>
<dbReference type="Pfam" id="PF01636">
    <property type="entry name" value="APH"/>
    <property type="match status" value="1"/>
</dbReference>
<dbReference type="InterPro" id="IPR051678">
    <property type="entry name" value="AGP_Transferase"/>
</dbReference>